<keyword evidence="3" id="KW-1185">Reference proteome</keyword>
<name>A0A1L7WLR7_9HELO</name>
<sequence>MSFLLSGSVRKVAHSFSISSFSSARTFITTSTRSGPAALRVYQNRLWDTIYHTAQWGAIPEGGVKRLTLTAEDNSVREWFRETTKKYGCTVKDDAMGNMFAVRPGQNNSLAPISIAGVEIFKVLHENKIDTFAPYAVVNWTNEEGLRFDIGMLGSGVWGGQVELQKAYDHQDADGKFFKDELQHIGFLGDVEESHKANPLSAHFELHIEQGPVLEDTKQAMITRANEIALEFGGLATVGVINSEPQSPGTVPGKTVLSIDLCHLDNPTLDKMFETAKQDFNKIAAESKVEVDVVEIWKSLGAKFHPD</sequence>
<reference evidence="2 3" key="1">
    <citation type="submission" date="2016-03" db="EMBL/GenBank/DDBJ databases">
        <authorList>
            <person name="Ploux O."/>
        </authorList>
    </citation>
    <scope>NUCLEOTIDE SEQUENCE [LARGE SCALE GENOMIC DNA]</scope>
    <source>
        <strain evidence="2 3">UAMH 11012</strain>
    </source>
</reference>
<dbReference type="STRING" id="576137.A0A1L7WLR7"/>
<proteinExistence type="predicted"/>
<keyword evidence="1" id="KW-0378">Hydrolase</keyword>
<evidence type="ECO:0000313" key="3">
    <source>
        <dbReference type="Proteomes" id="UP000184330"/>
    </source>
</evidence>
<dbReference type="Proteomes" id="UP000184330">
    <property type="component" value="Unassembled WGS sequence"/>
</dbReference>
<protein>
    <submittedName>
        <fullName evidence="2">Uncharacterized protein</fullName>
    </submittedName>
</protein>
<dbReference type="Gene3D" id="3.40.630.10">
    <property type="entry name" value="Zn peptidases"/>
    <property type="match status" value="2"/>
</dbReference>
<dbReference type="SUPFAM" id="SSF53187">
    <property type="entry name" value="Zn-dependent exopeptidases"/>
    <property type="match status" value="1"/>
</dbReference>
<dbReference type="EMBL" id="FJOG01000004">
    <property type="protein sequence ID" value="CZR53713.1"/>
    <property type="molecule type" value="Genomic_DNA"/>
</dbReference>
<gene>
    <name evidence="2" type="ORF">PAC_03593</name>
</gene>
<dbReference type="SUPFAM" id="SSF55031">
    <property type="entry name" value="Bacterial exopeptidase dimerisation domain"/>
    <property type="match status" value="1"/>
</dbReference>
<dbReference type="InterPro" id="IPR010158">
    <property type="entry name" value="Amidase_Cbmase"/>
</dbReference>
<evidence type="ECO:0000256" key="1">
    <source>
        <dbReference type="ARBA" id="ARBA00022801"/>
    </source>
</evidence>
<dbReference type="InterPro" id="IPR036264">
    <property type="entry name" value="Bact_exopeptidase_dim_dom"/>
</dbReference>
<dbReference type="OrthoDB" id="4676at2759"/>
<evidence type="ECO:0000313" key="2">
    <source>
        <dbReference type="EMBL" id="CZR53713.1"/>
    </source>
</evidence>
<accession>A0A1L7WLR7</accession>
<dbReference type="GO" id="GO:0016813">
    <property type="term" value="F:hydrolase activity, acting on carbon-nitrogen (but not peptide) bonds, in linear amidines"/>
    <property type="evidence" value="ECO:0007669"/>
    <property type="project" value="InterPro"/>
</dbReference>
<dbReference type="Gene3D" id="3.30.70.360">
    <property type="match status" value="1"/>
</dbReference>
<dbReference type="PANTHER" id="PTHR32494">
    <property type="entry name" value="ALLANTOATE DEIMINASE-RELATED"/>
    <property type="match status" value="1"/>
</dbReference>
<dbReference type="AlphaFoldDB" id="A0A1L7WLR7"/>
<organism evidence="2 3">
    <name type="scientific">Phialocephala subalpina</name>
    <dbReference type="NCBI Taxonomy" id="576137"/>
    <lineage>
        <taxon>Eukaryota</taxon>
        <taxon>Fungi</taxon>
        <taxon>Dikarya</taxon>
        <taxon>Ascomycota</taxon>
        <taxon>Pezizomycotina</taxon>
        <taxon>Leotiomycetes</taxon>
        <taxon>Helotiales</taxon>
        <taxon>Mollisiaceae</taxon>
        <taxon>Phialocephala</taxon>
        <taxon>Phialocephala fortinii species complex</taxon>
    </lineage>
</organism>
<dbReference type="PANTHER" id="PTHR32494:SF5">
    <property type="entry name" value="ALLANTOATE AMIDOHYDROLASE"/>
    <property type="match status" value="1"/>
</dbReference>